<dbReference type="Pfam" id="PF00797">
    <property type="entry name" value="Acetyltransf_2"/>
    <property type="match status" value="1"/>
</dbReference>
<evidence type="ECO:0000256" key="2">
    <source>
        <dbReference type="RuleBase" id="RU003452"/>
    </source>
</evidence>
<evidence type="ECO:0000256" key="1">
    <source>
        <dbReference type="ARBA" id="ARBA00006547"/>
    </source>
</evidence>
<dbReference type="Proteomes" id="UP000614469">
    <property type="component" value="Unassembled WGS sequence"/>
</dbReference>
<dbReference type="Gene3D" id="3.30.2140.10">
    <property type="entry name" value="Arylamine N-acetyltransferase"/>
    <property type="match status" value="1"/>
</dbReference>
<comment type="caution">
    <text evidence="3">The sequence shown here is derived from an EMBL/GenBank/DDBJ whole genome shotgun (WGS) entry which is preliminary data.</text>
</comment>
<evidence type="ECO:0000313" key="4">
    <source>
        <dbReference type="Proteomes" id="UP000614469"/>
    </source>
</evidence>
<protein>
    <submittedName>
        <fullName evidence="3">Arylamine N-acetyltransferase</fullName>
    </submittedName>
</protein>
<dbReference type="PANTHER" id="PTHR11786">
    <property type="entry name" value="N-HYDROXYARYLAMINE O-ACETYLTRANSFERASE"/>
    <property type="match status" value="1"/>
</dbReference>
<sequence length="226" mass="26368">MLHRKHLQAVPFENPDIPLGRKIELNLEKLERKIVSNLRGGFCYELNGLFYALLKEIGFEVKMISARVFGDEKIGQEFDHMALVVSLDEDWLVDVGFGDSFLEPIRMELGLKQKDPGGFFIIREHDAKYLRLEASKDDLNYVPKYLFSLAERQLEDYAGMCEYHQTSLESSFTRERKCTLATEKGSVTIRDNHFIETIAGQKIFREIANDEEFRQILKEYFQIEIM</sequence>
<dbReference type="SUPFAM" id="SSF54001">
    <property type="entry name" value="Cysteine proteinases"/>
    <property type="match status" value="1"/>
</dbReference>
<dbReference type="PANTHER" id="PTHR11786:SF0">
    <property type="entry name" value="ARYLAMINE N-ACETYLTRANSFERASE 4-RELATED"/>
    <property type="match status" value="1"/>
</dbReference>
<dbReference type="GO" id="GO:0016407">
    <property type="term" value="F:acetyltransferase activity"/>
    <property type="evidence" value="ECO:0007669"/>
    <property type="project" value="InterPro"/>
</dbReference>
<gene>
    <name evidence="3" type="ORF">H8E29_01730</name>
</gene>
<proteinExistence type="inferred from homology"/>
<organism evidence="3 4">
    <name type="scientific">Candidatus Desulfolinea nitratireducens</name>
    <dbReference type="NCBI Taxonomy" id="2841698"/>
    <lineage>
        <taxon>Bacteria</taxon>
        <taxon>Bacillati</taxon>
        <taxon>Chloroflexota</taxon>
        <taxon>Anaerolineae</taxon>
        <taxon>Anaerolineales</taxon>
        <taxon>Anaerolineales incertae sedis</taxon>
        <taxon>Candidatus Desulfolinea</taxon>
    </lineage>
</organism>
<dbReference type="EMBL" id="JACNJN010000035">
    <property type="protein sequence ID" value="MBC8333959.1"/>
    <property type="molecule type" value="Genomic_DNA"/>
</dbReference>
<evidence type="ECO:0000313" key="3">
    <source>
        <dbReference type="EMBL" id="MBC8333959.1"/>
    </source>
</evidence>
<dbReference type="InterPro" id="IPR001447">
    <property type="entry name" value="Arylamine_N-AcTrfase"/>
</dbReference>
<dbReference type="Gene3D" id="2.40.128.150">
    <property type="entry name" value="Cysteine proteinases"/>
    <property type="match status" value="1"/>
</dbReference>
<dbReference type="InterPro" id="IPR038765">
    <property type="entry name" value="Papain-like_cys_pep_sf"/>
</dbReference>
<comment type="similarity">
    <text evidence="1 2">Belongs to the arylamine N-acetyltransferase family.</text>
</comment>
<accession>A0A8J6THC9</accession>
<reference evidence="3 4" key="1">
    <citation type="submission" date="2020-08" db="EMBL/GenBank/DDBJ databases">
        <title>Bridging the membrane lipid divide: bacteria of the FCB group superphylum have the potential to synthesize archaeal ether lipids.</title>
        <authorList>
            <person name="Villanueva L."/>
            <person name="Von Meijenfeldt F.A.B."/>
            <person name="Westbye A.B."/>
            <person name="Yadav S."/>
            <person name="Hopmans E.C."/>
            <person name="Dutilh B.E."/>
            <person name="Sinninghe Damste J.S."/>
        </authorList>
    </citation>
    <scope>NUCLEOTIDE SEQUENCE [LARGE SCALE GENOMIC DNA]</scope>
    <source>
        <strain evidence="3">NIOZ-UU36</strain>
    </source>
</reference>
<dbReference type="AlphaFoldDB" id="A0A8J6THC9"/>
<dbReference type="PRINTS" id="PR01543">
    <property type="entry name" value="ANATRNSFRASE"/>
</dbReference>
<name>A0A8J6THC9_9CHLR</name>